<proteinExistence type="predicted"/>
<evidence type="ECO:0000313" key="2">
    <source>
        <dbReference type="WBParaSite" id="RSKR_0000109500.1"/>
    </source>
</evidence>
<dbReference type="WBParaSite" id="RSKR_0000109500.1">
    <property type="protein sequence ID" value="RSKR_0000109500.1"/>
    <property type="gene ID" value="RSKR_0000109500"/>
</dbReference>
<dbReference type="Proteomes" id="UP000095286">
    <property type="component" value="Unplaced"/>
</dbReference>
<evidence type="ECO:0000313" key="1">
    <source>
        <dbReference type="Proteomes" id="UP000095286"/>
    </source>
</evidence>
<accession>A0AC35TIS3</accession>
<sequence length="365" mass="42312">MGPKFLKKFFSQGKGDKRPIILETYSKEVQEDSLIYSKFEKVDFSQSYNNFSTVNNIGLSDSYVDQMVADKNFEKLDQIRFIKERTYVVNKQFDNFAKSMENGTARHRRFSCSYQPKSTSDYTQTTHKVISESLDGKINMRPTLTSECYQKRPTKDLGSKDTLYSFDGLPNHHKFTIQDVLNTNIVAEKEESGVGEDVVSITELNKQIDINLKLARKLRSTKTKLDKYKERVQELEKKNDLFKRIDFVDHEEDLDETLPGIILNESFKKLHLERFLEVAIQPKVTKLYSVEDIEPLQQNELLLAKELTKKGDVLKYVPRRKKVEMRTFSKFGKSERNALEEFKFLKDLSTDGSAAIEYSTDSSSS</sequence>
<name>A0AC35TIS3_9BILA</name>
<reference evidence="2" key="1">
    <citation type="submission" date="2016-11" db="UniProtKB">
        <authorList>
            <consortium name="WormBaseParasite"/>
        </authorList>
    </citation>
    <scope>IDENTIFICATION</scope>
    <source>
        <strain evidence="2">KR3021</strain>
    </source>
</reference>
<organism evidence="1 2">
    <name type="scientific">Rhabditophanes sp. KR3021</name>
    <dbReference type="NCBI Taxonomy" id="114890"/>
    <lineage>
        <taxon>Eukaryota</taxon>
        <taxon>Metazoa</taxon>
        <taxon>Ecdysozoa</taxon>
        <taxon>Nematoda</taxon>
        <taxon>Chromadorea</taxon>
        <taxon>Rhabditida</taxon>
        <taxon>Tylenchina</taxon>
        <taxon>Panagrolaimomorpha</taxon>
        <taxon>Strongyloidoidea</taxon>
        <taxon>Alloionematidae</taxon>
        <taxon>Rhabditophanes</taxon>
    </lineage>
</organism>
<protein>
    <submittedName>
        <fullName evidence="2">ULP_PROTEASE domain-containing protein</fullName>
    </submittedName>
</protein>